<evidence type="ECO:0000256" key="7">
    <source>
        <dbReference type="ARBA" id="ARBA00023136"/>
    </source>
</evidence>
<feature type="transmembrane region" description="Helical" evidence="10">
    <location>
        <begin position="492"/>
        <end position="512"/>
    </location>
</feature>
<evidence type="ECO:0000256" key="5">
    <source>
        <dbReference type="ARBA" id="ARBA00022984"/>
    </source>
</evidence>
<feature type="transmembrane region" description="Helical" evidence="10">
    <location>
        <begin position="169"/>
        <end position="190"/>
    </location>
</feature>
<sequence length="525" mass="58717">MLLYFDLKTMSKSLFKSTSVVVSMTMISRVFGFIRDMVTAHFFGAAAQFDAFSVAFRIPNFMRRLFAEGSFSQAFVPVLSEYQKKKSEPEVRQFINAMSGTLGVVLLGVTMLGIIFAPWIIRLFAPGFETQGDRFDLAVTMLRINFPYLMLISLTAFSGAILNTYSRFWVAAFTPVFLNICMIAAAFWLSPQFTTPIIGLAWGVCIAGIIQLLFQLPFLKTLHMLPRPRINFRDPGVTRVLKLMVPALFGVSVGQVNLLVDTLFASLLMVGSVSWLYYSDRLMEFPLGVFGVAISTVILPHLSRHHATQSDQSFSLTIDWALRAVLLIGVPAAVVLAVMAGPMLSTLFQYGRFNAFDVIQASKSLSAFAIGITPFMLVKILSAGFYARQDLRTPVRIGVIAMIANMIFNVLLIWPLAHAGIAMATSLSALLNTGFLFYFLRQRGFYHPREGWRLFTVRLIAANVVLAAWLWLGAGDLQTWMTHHAMWRYGHLLFLLGSAVVIYFAALWLSGIRLHHLLMREQQPA</sequence>
<dbReference type="AlphaFoldDB" id="A0A370GUN0"/>
<dbReference type="GO" id="GO:0009252">
    <property type="term" value="P:peptidoglycan biosynthetic process"/>
    <property type="evidence" value="ECO:0007669"/>
    <property type="project" value="UniProtKB-UniRule"/>
</dbReference>
<evidence type="ECO:0000256" key="6">
    <source>
        <dbReference type="ARBA" id="ARBA00022989"/>
    </source>
</evidence>
<evidence type="ECO:0000256" key="11">
    <source>
        <dbReference type="PIRNR" id="PIRNR002869"/>
    </source>
</evidence>
<dbReference type="GO" id="GO:0015648">
    <property type="term" value="F:lipid-linked peptidoglycan transporter activity"/>
    <property type="evidence" value="ECO:0007669"/>
    <property type="project" value="UniProtKB-UniRule"/>
</dbReference>
<dbReference type="UniPathway" id="UPA00219"/>
<dbReference type="GO" id="GO:0034204">
    <property type="term" value="P:lipid translocation"/>
    <property type="evidence" value="ECO:0007669"/>
    <property type="project" value="TreeGrafter"/>
</dbReference>
<name>A0A370GUN0_9COXI</name>
<keyword evidence="10 11" id="KW-0961">Cell wall biogenesis/degradation</keyword>
<evidence type="ECO:0000256" key="2">
    <source>
        <dbReference type="ARBA" id="ARBA00022475"/>
    </source>
</evidence>
<dbReference type="EMBL" id="QQAX01000004">
    <property type="protein sequence ID" value="RDI46946.1"/>
    <property type="molecule type" value="Genomic_DNA"/>
</dbReference>
<dbReference type="HAMAP" id="MF_02078">
    <property type="entry name" value="MurJ_MviN"/>
    <property type="match status" value="1"/>
</dbReference>
<dbReference type="PIRSF" id="PIRSF002869">
    <property type="entry name" value="MviN"/>
    <property type="match status" value="1"/>
</dbReference>
<dbReference type="GO" id="GO:0008360">
    <property type="term" value="P:regulation of cell shape"/>
    <property type="evidence" value="ECO:0007669"/>
    <property type="project" value="UniProtKB-UniRule"/>
</dbReference>
<dbReference type="Pfam" id="PF03023">
    <property type="entry name" value="MurJ"/>
    <property type="match status" value="1"/>
</dbReference>
<dbReference type="InterPro" id="IPR051050">
    <property type="entry name" value="Lipid_II_flippase_MurJ/MviN"/>
</dbReference>
<comment type="function">
    <text evidence="8 10 11">Involved in peptidoglycan biosynthesis. Transports lipid-linked peptidoglycan precursors from the inner to the outer leaflet of the cytoplasmic membrane.</text>
</comment>
<feature type="transmembrane region" description="Helical" evidence="10">
    <location>
        <begin position="324"/>
        <end position="345"/>
    </location>
</feature>
<keyword evidence="10" id="KW-0997">Cell inner membrane</keyword>
<evidence type="ECO:0000313" key="13">
    <source>
        <dbReference type="Proteomes" id="UP000254720"/>
    </source>
</evidence>
<keyword evidence="10 11" id="KW-0813">Transport</keyword>
<keyword evidence="6 10" id="KW-1133">Transmembrane helix</keyword>
<feature type="transmembrane region" description="Helical" evidence="10">
    <location>
        <begin position="365"/>
        <end position="387"/>
    </location>
</feature>
<keyword evidence="4 10" id="KW-0133">Cell shape</keyword>
<comment type="subcellular location">
    <subcellularLocation>
        <location evidence="10">Cell inner membrane</location>
        <topology evidence="10">Multi-pass membrane protein</topology>
    </subcellularLocation>
    <subcellularLocation>
        <location evidence="1">Cell membrane</location>
        <topology evidence="1">Multi-pass membrane protein</topology>
    </subcellularLocation>
</comment>
<feature type="transmembrane region" description="Helical" evidence="10">
    <location>
        <begin position="196"/>
        <end position="219"/>
    </location>
</feature>
<evidence type="ECO:0000256" key="3">
    <source>
        <dbReference type="ARBA" id="ARBA00022692"/>
    </source>
</evidence>
<evidence type="ECO:0000256" key="9">
    <source>
        <dbReference type="ARBA" id="ARBA00061532"/>
    </source>
</evidence>
<feature type="transmembrane region" description="Helical" evidence="10">
    <location>
        <begin position="420"/>
        <end position="440"/>
    </location>
</feature>
<feature type="transmembrane region" description="Helical" evidence="10">
    <location>
        <begin position="94"/>
        <end position="121"/>
    </location>
</feature>
<evidence type="ECO:0000256" key="8">
    <source>
        <dbReference type="ARBA" id="ARBA00060041"/>
    </source>
</evidence>
<feature type="transmembrane region" description="Helical" evidence="10">
    <location>
        <begin position="285"/>
        <end position="303"/>
    </location>
</feature>
<dbReference type="CDD" id="cd13123">
    <property type="entry name" value="MATE_MurJ_like"/>
    <property type="match status" value="1"/>
</dbReference>
<accession>A0A370GUN0</accession>
<evidence type="ECO:0000313" key="12">
    <source>
        <dbReference type="EMBL" id="RDI46946.1"/>
    </source>
</evidence>
<evidence type="ECO:0000256" key="10">
    <source>
        <dbReference type="HAMAP-Rule" id="MF_02078"/>
    </source>
</evidence>
<reference evidence="12 13" key="1">
    <citation type="submission" date="2018-07" db="EMBL/GenBank/DDBJ databases">
        <title>Genomic Encyclopedia of Type Strains, Phase IV (KMG-IV): sequencing the most valuable type-strain genomes for metagenomic binning, comparative biology and taxonomic classification.</title>
        <authorList>
            <person name="Goeker M."/>
        </authorList>
    </citation>
    <scope>NUCLEOTIDE SEQUENCE [LARGE SCALE GENOMIC DNA]</scope>
    <source>
        <strain evidence="12 13">DSM 16500</strain>
    </source>
</reference>
<gene>
    <name evidence="10" type="primary">murJ</name>
    <name evidence="12" type="ORF">C8D86_10469</name>
</gene>
<proteinExistence type="inferred from homology"/>
<dbReference type="PANTHER" id="PTHR47019:SF1">
    <property type="entry name" value="LIPID II FLIPPASE MURJ"/>
    <property type="match status" value="1"/>
</dbReference>
<keyword evidence="7 10" id="KW-0472">Membrane</keyword>
<dbReference type="NCBIfam" id="TIGR01695">
    <property type="entry name" value="murJ_mviN"/>
    <property type="match status" value="1"/>
</dbReference>
<feature type="transmembrane region" description="Helical" evidence="10">
    <location>
        <begin position="394"/>
        <end position="414"/>
    </location>
</feature>
<keyword evidence="3 10" id="KW-0812">Transmembrane</keyword>
<dbReference type="PANTHER" id="PTHR47019">
    <property type="entry name" value="LIPID II FLIPPASE MURJ"/>
    <property type="match status" value="1"/>
</dbReference>
<feature type="transmembrane region" description="Helical" evidence="10">
    <location>
        <begin position="240"/>
        <end position="265"/>
    </location>
</feature>
<dbReference type="GO" id="GO:0005886">
    <property type="term" value="C:plasma membrane"/>
    <property type="evidence" value="ECO:0007669"/>
    <property type="project" value="UniProtKB-SubCell"/>
</dbReference>
<keyword evidence="2 10" id="KW-1003">Cell membrane</keyword>
<evidence type="ECO:0000256" key="4">
    <source>
        <dbReference type="ARBA" id="ARBA00022960"/>
    </source>
</evidence>
<dbReference type="GO" id="GO:0071555">
    <property type="term" value="P:cell wall organization"/>
    <property type="evidence" value="ECO:0007669"/>
    <property type="project" value="UniProtKB-UniRule"/>
</dbReference>
<keyword evidence="5 10" id="KW-0573">Peptidoglycan synthesis</keyword>
<comment type="caution">
    <text evidence="12">The sequence shown here is derived from an EMBL/GenBank/DDBJ whole genome shotgun (WGS) entry which is preliminary data.</text>
</comment>
<comment type="pathway">
    <text evidence="10">Cell wall biogenesis; peptidoglycan biosynthesis.</text>
</comment>
<organism evidence="12 13">
    <name type="scientific">Aquicella lusitana</name>
    <dbReference type="NCBI Taxonomy" id="254246"/>
    <lineage>
        <taxon>Bacteria</taxon>
        <taxon>Pseudomonadati</taxon>
        <taxon>Pseudomonadota</taxon>
        <taxon>Gammaproteobacteria</taxon>
        <taxon>Legionellales</taxon>
        <taxon>Coxiellaceae</taxon>
        <taxon>Aquicella</taxon>
    </lineage>
</organism>
<feature type="transmembrane region" description="Helical" evidence="10">
    <location>
        <begin position="141"/>
        <end position="162"/>
    </location>
</feature>
<feature type="transmembrane region" description="Helical" evidence="10">
    <location>
        <begin position="452"/>
        <end position="472"/>
    </location>
</feature>
<protein>
    <recommendedName>
        <fullName evidence="10">Probable lipid II flippase MurJ</fullName>
    </recommendedName>
</protein>
<dbReference type="Proteomes" id="UP000254720">
    <property type="component" value="Unassembled WGS sequence"/>
</dbReference>
<comment type="similarity">
    <text evidence="9 10 11">Belongs to the MurJ/MviN family.</text>
</comment>
<dbReference type="PRINTS" id="PR01806">
    <property type="entry name" value="VIRFACTRMVIN"/>
</dbReference>
<dbReference type="InterPro" id="IPR004268">
    <property type="entry name" value="MurJ"/>
</dbReference>
<evidence type="ECO:0000256" key="1">
    <source>
        <dbReference type="ARBA" id="ARBA00004651"/>
    </source>
</evidence>
<keyword evidence="13" id="KW-1185">Reference proteome</keyword>